<dbReference type="EMBL" id="JAJOMB010000018">
    <property type="protein sequence ID" value="MCD5314725.1"/>
    <property type="molecule type" value="Genomic_DNA"/>
</dbReference>
<reference evidence="2" key="1">
    <citation type="submission" date="2021-11" db="EMBL/GenBank/DDBJ databases">
        <title>Streptomyces corallinus and Kineosporia corallina sp. nov., two new coral-derived marine actinobacteria.</title>
        <authorList>
            <person name="Buangrab K."/>
            <person name="Sutthacheep M."/>
            <person name="Yeemin T."/>
            <person name="Harunari E."/>
            <person name="Igarashi Y."/>
            <person name="Sripreechasak P."/>
            <person name="Kanchanasin P."/>
            <person name="Tanasupawat S."/>
            <person name="Phongsopitanun W."/>
        </authorList>
    </citation>
    <scope>NUCLEOTIDE SEQUENCE</scope>
    <source>
        <strain evidence="2">JCM 31032</strain>
    </source>
</reference>
<evidence type="ECO:0000259" key="1">
    <source>
        <dbReference type="PROSITE" id="PS50943"/>
    </source>
</evidence>
<dbReference type="CDD" id="cd00093">
    <property type="entry name" value="HTH_XRE"/>
    <property type="match status" value="1"/>
</dbReference>
<protein>
    <submittedName>
        <fullName evidence="2">Helix-turn-helix transcriptional regulator</fullName>
    </submittedName>
</protein>
<dbReference type="PROSITE" id="PS50943">
    <property type="entry name" value="HTH_CROC1"/>
    <property type="match status" value="1"/>
</dbReference>
<accession>A0A9X1SX35</accession>
<evidence type="ECO:0000313" key="2">
    <source>
        <dbReference type="EMBL" id="MCD5314725.1"/>
    </source>
</evidence>
<dbReference type="Pfam" id="PF17765">
    <property type="entry name" value="MLTR_LBD"/>
    <property type="match status" value="1"/>
</dbReference>
<dbReference type="PANTHER" id="PTHR35010">
    <property type="entry name" value="BLL4672 PROTEIN-RELATED"/>
    <property type="match status" value="1"/>
</dbReference>
<sequence>MNELGDFLRARRQGLDPVAAGLPLPGGRRRVNGLRREEVAQLASISPDFYARLEQGRRRASEPVLAALAQVLHLNDDERRYLFELAGKETGRASAQEQKVQPELQRLLDDFTYVPAIVLGSYTTILGWNPLAAALYLDFGRYPPSERNFLWLLLREPYFRKLYVDWEDMTRGCVEQVRMEAARRPDDPRLADLIARLSPVDANFRRWWADHGVAAHSVGTKLFRHPVVGDLSLQWSNLVSAFEPDQQLVTLTAEPGTPSHIGLRRLAAG</sequence>
<dbReference type="Proteomes" id="UP001138997">
    <property type="component" value="Unassembled WGS sequence"/>
</dbReference>
<keyword evidence="3" id="KW-1185">Reference proteome</keyword>
<dbReference type="SUPFAM" id="SSF47413">
    <property type="entry name" value="lambda repressor-like DNA-binding domains"/>
    <property type="match status" value="1"/>
</dbReference>
<dbReference type="Gene3D" id="3.30.450.180">
    <property type="match status" value="1"/>
</dbReference>
<feature type="domain" description="HTH cro/C1-type" evidence="1">
    <location>
        <begin position="29"/>
        <end position="79"/>
    </location>
</feature>
<dbReference type="InterPro" id="IPR010982">
    <property type="entry name" value="Lambda_DNA-bd_dom_sf"/>
</dbReference>
<comment type="caution">
    <text evidence="2">The sequence shown here is derived from an EMBL/GenBank/DDBJ whole genome shotgun (WGS) entry which is preliminary data.</text>
</comment>
<dbReference type="GO" id="GO:0003677">
    <property type="term" value="F:DNA binding"/>
    <property type="evidence" value="ECO:0007669"/>
    <property type="project" value="InterPro"/>
</dbReference>
<dbReference type="SMART" id="SM00530">
    <property type="entry name" value="HTH_XRE"/>
    <property type="match status" value="1"/>
</dbReference>
<organism evidence="2 3">
    <name type="scientific">Kineosporia babensis</name>
    <dbReference type="NCBI Taxonomy" id="499548"/>
    <lineage>
        <taxon>Bacteria</taxon>
        <taxon>Bacillati</taxon>
        <taxon>Actinomycetota</taxon>
        <taxon>Actinomycetes</taxon>
        <taxon>Kineosporiales</taxon>
        <taxon>Kineosporiaceae</taxon>
        <taxon>Kineosporia</taxon>
    </lineage>
</organism>
<proteinExistence type="predicted"/>
<dbReference type="InterPro" id="IPR041413">
    <property type="entry name" value="MLTR_LBD"/>
</dbReference>
<gene>
    <name evidence="2" type="ORF">LR394_27860</name>
</gene>
<dbReference type="PANTHER" id="PTHR35010:SF2">
    <property type="entry name" value="BLL4672 PROTEIN"/>
    <property type="match status" value="1"/>
</dbReference>
<evidence type="ECO:0000313" key="3">
    <source>
        <dbReference type="Proteomes" id="UP001138997"/>
    </source>
</evidence>
<dbReference type="AlphaFoldDB" id="A0A9X1SX35"/>
<name>A0A9X1SX35_9ACTN</name>
<dbReference type="Gene3D" id="1.10.260.40">
    <property type="entry name" value="lambda repressor-like DNA-binding domains"/>
    <property type="match status" value="1"/>
</dbReference>
<dbReference type="InterPro" id="IPR001387">
    <property type="entry name" value="Cro/C1-type_HTH"/>
</dbReference>
<dbReference type="Pfam" id="PF13560">
    <property type="entry name" value="HTH_31"/>
    <property type="match status" value="1"/>
</dbReference>